<organism evidence="1 2">
    <name type="scientific">Candidatus Sysuiplasma superficiale</name>
    <dbReference type="NCBI Taxonomy" id="2823368"/>
    <lineage>
        <taxon>Archaea</taxon>
        <taxon>Methanobacteriati</taxon>
        <taxon>Thermoplasmatota</taxon>
        <taxon>Thermoplasmata</taxon>
        <taxon>Candidatus Sysuiplasmatales</taxon>
        <taxon>Candidatus Sysuiplasmataceae</taxon>
        <taxon>Candidatus Sysuiplasma</taxon>
    </lineage>
</organism>
<reference evidence="1" key="1">
    <citation type="submission" date="2021-05" db="EMBL/GenBank/DDBJ databases">
        <title>Genomic insights into ecological role and evolution of a novel Thermoplasmata order Candidatus Sysuiplasmatales.</title>
        <authorList>
            <person name="Yuan Y."/>
        </authorList>
    </citation>
    <scope>NUCLEOTIDE SEQUENCE</scope>
    <source>
        <strain evidence="1">TUT19-bin139</strain>
    </source>
</reference>
<name>A0A8J7YV97_9ARCH</name>
<comment type="caution">
    <text evidence="1">The sequence shown here is derived from an EMBL/GenBank/DDBJ whole genome shotgun (WGS) entry which is preliminary data.</text>
</comment>
<dbReference type="AlphaFoldDB" id="A0A8J7YV97"/>
<dbReference type="Proteomes" id="UP000750197">
    <property type="component" value="Unassembled WGS sequence"/>
</dbReference>
<evidence type="ECO:0000313" key="2">
    <source>
        <dbReference type="Proteomes" id="UP000750197"/>
    </source>
</evidence>
<accession>A0A8J7YV97</accession>
<feature type="non-terminal residue" evidence="1">
    <location>
        <position position="146"/>
    </location>
</feature>
<sequence length="146" mass="17630">MMEISKEEVRKIIDFLRENPDLAREFGVALYPVLNDRLDSFEHLMDKHFAETNERFLVLNEKFDRLVKEMHDGFETINKRLDAQEFRLNEHDRKFDALIKEMHDGFETINKRLDAQEFRLNEHDRKFDALIKEMHDGFEIANKKFA</sequence>
<gene>
    <name evidence="1" type="ORF">KIY12_08685</name>
</gene>
<dbReference type="EMBL" id="JAHEAC010000099">
    <property type="protein sequence ID" value="MBX8644777.1"/>
    <property type="molecule type" value="Genomic_DNA"/>
</dbReference>
<evidence type="ECO:0000313" key="1">
    <source>
        <dbReference type="EMBL" id="MBX8644777.1"/>
    </source>
</evidence>
<dbReference type="Gene3D" id="1.20.5.300">
    <property type="match status" value="1"/>
</dbReference>
<protein>
    <submittedName>
        <fullName evidence="1">Uncharacterized protein</fullName>
    </submittedName>
</protein>
<proteinExistence type="predicted"/>